<dbReference type="RefSeq" id="WP_027201183.1">
    <property type="nucleotide sequence ID" value="NZ_CAJKXH010000020.1"/>
</dbReference>
<accession>A0ABX7H259</accession>
<gene>
    <name evidence="2" type="ORF">I6J59_14310</name>
</gene>
<keyword evidence="3" id="KW-1185">Reference proteome</keyword>
<protein>
    <submittedName>
        <fullName evidence="2">NAD(P)-dependent oxidoreductase</fullName>
    </submittedName>
</protein>
<feature type="domain" description="NAD-dependent epimerase/dehydratase" evidence="1">
    <location>
        <begin position="4"/>
        <end position="251"/>
    </location>
</feature>
<organism evidence="2 3">
    <name type="scientific">Butyricimonas virosa</name>
    <dbReference type="NCBI Taxonomy" id="544645"/>
    <lineage>
        <taxon>Bacteria</taxon>
        <taxon>Pseudomonadati</taxon>
        <taxon>Bacteroidota</taxon>
        <taxon>Bacteroidia</taxon>
        <taxon>Bacteroidales</taxon>
        <taxon>Odoribacteraceae</taxon>
        <taxon>Butyricimonas</taxon>
    </lineage>
</organism>
<dbReference type="Gene3D" id="3.40.50.720">
    <property type="entry name" value="NAD(P)-binding Rossmann-like Domain"/>
    <property type="match status" value="1"/>
</dbReference>
<dbReference type="GeneID" id="93098260"/>
<evidence type="ECO:0000313" key="3">
    <source>
        <dbReference type="Proteomes" id="UP000654720"/>
    </source>
</evidence>
<proteinExistence type="predicted"/>
<name>A0ABX7H259_9BACT</name>
<dbReference type="PANTHER" id="PTHR43245:SF13">
    <property type="entry name" value="UDP-D-APIOSE_UDP-D-XYLOSE SYNTHASE 2"/>
    <property type="match status" value="1"/>
</dbReference>
<dbReference type="InterPro" id="IPR050177">
    <property type="entry name" value="Lipid_A_modif_metabolic_enz"/>
</dbReference>
<dbReference type="InterPro" id="IPR036291">
    <property type="entry name" value="NAD(P)-bd_dom_sf"/>
</dbReference>
<reference evidence="2 3" key="1">
    <citation type="submission" date="2021-02" db="EMBL/GenBank/DDBJ databases">
        <title>FDA dAtabase for Regulatory Grade micrObial Sequences (FDA-ARGOS): Supporting development and validation of Infectious Disease Dx tests.</title>
        <authorList>
            <person name="Carlson P."/>
            <person name="Fischbach M."/>
            <person name="Hastie J."/>
            <person name="Bilen M."/>
            <person name="Cheng A."/>
            <person name="Tallon L."/>
            <person name="Sadzewicz L."/>
            <person name="Zhao X."/>
            <person name="Boylan J."/>
            <person name="Ott S."/>
            <person name="Bowen H."/>
            <person name="Vavikolanu K."/>
            <person name="Mehta A."/>
            <person name="Aluvathingal J."/>
            <person name="Nadendla S."/>
            <person name="Yan Y."/>
            <person name="Sichtig H."/>
        </authorList>
    </citation>
    <scope>NUCLEOTIDE SEQUENCE [LARGE SCALE GENOMIC DNA]</scope>
    <source>
        <strain evidence="2 3">FDAARGOS_1229</strain>
    </source>
</reference>
<dbReference type="Proteomes" id="UP000654720">
    <property type="component" value="Chromosome"/>
</dbReference>
<dbReference type="EMBL" id="CP069450">
    <property type="protein sequence ID" value="QRO49085.1"/>
    <property type="molecule type" value="Genomic_DNA"/>
</dbReference>
<dbReference type="InterPro" id="IPR001509">
    <property type="entry name" value="Epimerase_deHydtase"/>
</dbReference>
<dbReference type="Pfam" id="PF01370">
    <property type="entry name" value="Epimerase"/>
    <property type="match status" value="1"/>
</dbReference>
<sequence length="340" mass="38998">MEKILVFGAGGFIGTYLVDRLLESGYEVVASDNNDICSEYYDSIGVDYVKLDITSQEEFRKVSNRQYSAIVNLAAMQPANVSEKNYSSVDYIRINVLGTLNILNFCIQNGVKRFVSATSHRNTQGLWYQKKPIREEDGRSLKYSGQYSMFSISESAAQDCILHYTEEYGLKGIILRLPPVYGYGPHTEIFMDGKPIKTGFRIFIDNAKEHKPLQLWGNADIGRDVVYVKDVVAAFLQAIRKTDVCGIFNIASGYKLSIREEAKIIADVFWEGNSDPVFIDLPEKENNIEEFVYDISKAKEELEWIPLYSFKDMLLDTIEEQKKDKYHYLIEKRKIQLQNN</sequence>
<evidence type="ECO:0000313" key="2">
    <source>
        <dbReference type="EMBL" id="QRO49085.1"/>
    </source>
</evidence>
<evidence type="ECO:0000259" key="1">
    <source>
        <dbReference type="Pfam" id="PF01370"/>
    </source>
</evidence>
<dbReference type="PANTHER" id="PTHR43245">
    <property type="entry name" value="BIFUNCTIONAL POLYMYXIN RESISTANCE PROTEIN ARNA"/>
    <property type="match status" value="1"/>
</dbReference>
<dbReference type="SUPFAM" id="SSF51735">
    <property type="entry name" value="NAD(P)-binding Rossmann-fold domains"/>
    <property type="match status" value="1"/>
</dbReference>